<reference evidence="2 3" key="2">
    <citation type="submission" date="2018-03" db="EMBL/GenBank/DDBJ databases">
        <authorList>
            <person name="Keele B.F."/>
        </authorList>
    </citation>
    <scope>NUCLEOTIDE SEQUENCE [LARGE SCALE GENOMIC DNA]</scope>
    <source>
        <strain evidence="2 3">CCALA 016</strain>
    </source>
</reference>
<sequence>MMNDRLSFVLKILIASAILSYLVKYGGRLLPLEPNLINALLGISVPPTMMGLALWWREKS</sequence>
<comment type="caution">
    <text evidence="2">The sequence shown here is derived from an EMBL/GenBank/DDBJ whole genome shotgun (WGS) entry which is preliminary data.</text>
</comment>
<evidence type="ECO:0000313" key="3">
    <source>
        <dbReference type="Proteomes" id="UP000239001"/>
    </source>
</evidence>
<accession>A0A2T1LX02</accession>
<feature type="transmembrane region" description="Helical" evidence="1">
    <location>
        <begin position="35"/>
        <end position="56"/>
    </location>
</feature>
<proteinExistence type="predicted"/>
<dbReference type="EMBL" id="PXOH01000013">
    <property type="protein sequence ID" value="PSF36670.1"/>
    <property type="molecule type" value="Genomic_DNA"/>
</dbReference>
<name>A0A2T1LX02_9CHRO</name>
<feature type="transmembrane region" description="Helical" evidence="1">
    <location>
        <begin position="6"/>
        <end position="23"/>
    </location>
</feature>
<dbReference type="Proteomes" id="UP000239001">
    <property type="component" value="Unassembled WGS sequence"/>
</dbReference>
<evidence type="ECO:0000256" key="1">
    <source>
        <dbReference type="SAM" id="Phobius"/>
    </source>
</evidence>
<organism evidence="2 3">
    <name type="scientific">Aphanothece hegewaldii CCALA 016</name>
    <dbReference type="NCBI Taxonomy" id="2107694"/>
    <lineage>
        <taxon>Bacteria</taxon>
        <taxon>Bacillati</taxon>
        <taxon>Cyanobacteriota</taxon>
        <taxon>Cyanophyceae</taxon>
        <taxon>Oscillatoriophycideae</taxon>
        <taxon>Chroococcales</taxon>
        <taxon>Aphanothecaceae</taxon>
        <taxon>Aphanothece</taxon>
    </lineage>
</organism>
<evidence type="ECO:0000313" key="2">
    <source>
        <dbReference type="EMBL" id="PSF36670.1"/>
    </source>
</evidence>
<keyword evidence="1" id="KW-0472">Membrane</keyword>
<reference evidence="2 3" key="1">
    <citation type="submission" date="2018-03" db="EMBL/GenBank/DDBJ databases">
        <title>The ancient ancestry and fast evolution of plastids.</title>
        <authorList>
            <person name="Moore K.R."/>
            <person name="Magnabosco C."/>
            <person name="Momper L."/>
            <person name="Gold D.A."/>
            <person name="Bosak T."/>
            <person name="Fournier G.P."/>
        </authorList>
    </citation>
    <scope>NUCLEOTIDE SEQUENCE [LARGE SCALE GENOMIC DNA]</scope>
    <source>
        <strain evidence="2 3">CCALA 016</strain>
    </source>
</reference>
<protein>
    <submittedName>
        <fullName evidence="2">Uncharacterized protein</fullName>
    </submittedName>
</protein>
<dbReference type="OrthoDB" id="428271at2"/>
<keyword evidence="1" id="KW-1133">Transmembrane helix</keyword>
<keyword evidence="3" id="KW-1185">Reference proteome</keyword>
<gene>
    <name evidence="2" type="ORF">C7H19_13425</name>
</gene>
<keyword evidence="1" id="KW-0812">Transmembrane</keyword>
<dbReference type="AlphaFoldDB" id="A0A2T1LX02"/>